<feature type="region of interest" description="Disordered" evidence="1">
    <location>
        <begin position="1"/>
        <end position="43"/>
    </location>
</feature>
<dbReference type="EMBL" id="JAARRM010000001">
    <property type="protein sequence ID" value="MBC1520502.1"/>
    <property type="molecule type" value="Genomic_DNA"/>
</dbReference>
<dbReference type="CDD" id="cd00118">
    <property type="entry name" value="LysM"/>
    <property type="match status" value="1"/>
</dbReference>
<proteinExistence type="predicted"/>
<feature type="compositionally biased region" description="Low complexity" evidence="1">
    <location>
        <begin position="153"/>
        <end position="163"/>
    </location>
</feature>
<feature type="region of interest" description="Disordered" evidence="1">
    <location>
        <begin position="82"/>
        <end position="215"/>
    </location>
</feature>
<dbReference type="InterPro" id="IPR018392">
    <property type="entry name" value="LysM"/>
</dbReference>
<dbReference type="Pfam" id="PF01476">
    <property type="entry name" value="LysM"/>
    <property type="match status" value="1"/>
</dbReference>
<protein>
    <submittedName>
        <fullName evidence="4">LysM peptidoglycan-binding domain-containing protein</fullName>
    </submittedName>
</protein>
<dbReference type="AlphaFoldDB" id="A0A841ZLW1"/>
<keyword evidence="2" id="KW-0812">Transmembrane</keyword>
<sequence length="261" mass="28608">MARKRRNDEKEYTPSDDYDHDFYNNSEDEFNDEPPMLSRSDSRKAKKTGIFRYPLLNVLIIFFLLIPIVVVIVFVAVQNSGQPDNTVKEESSVSVDNNTKAKQEAKEKAAKEKAAKEKAAKEKAAKEKATKEKEEKEKAAKEKAEADEKAKQDQAAQQAAAEKAAAEKAAADKQAAAERAEQERQNALKAEQERKAAEEAKKQAEAAQASSHTVQAGETLYRIAVNAYGASNATQGVQKIKQANGLSSDSVPVGTVIKIPK</sequence>
<feature type="compositionally biased region" description="Basic and acidic residues" evidence="1">
    <location>
        <begin position="1"/>
        <end position="13"/>
    </location>
</feature>
<dbReference type="Proteomes" id="UP000559885">
    <property type="component" value="Unassembled WGS sequence"/>
</dbReference>
<dbReference type="Gene3D" id="3.10.350.10">
    <property type="entry name" value="LysM domain"/>
    <property type="match status" value="1"/>
</dbReference>
<organism evidence="4 5">
    <name type="scientific">Listeria aquatica</name>
    <dbReference type="NCBI Taxonomy" id="1494960"/>
    <lineage>
        <taxon>Bacteria</taxon>
        <taxon>Bacillati</taxon>
        <taxon>Bacillota</taxon>
        <taxon>Bacilli</taxon>
        <taxon>Bacillales</taxon>
        <taxon>Listeriaceae</taxon>
        <taxon>Listeria</taxon>
    </lineage>
</organism>
<feature type="compositionally biased region" description="Basic and acidic residues" evidence="1">
    <location>
        <begin position="99"/>
        <end position="152"/>
    </location>
</feature>
<evidence type="ECO:0000256" key="2">
    <source>
        <dbReference type="SAM" id="Phobius"/>
    </source>
</evidence>
<gene>
    <name evidence="4" type="ORF">HB912_02440</name>
</gene>
<evidence type="ECO:0000256" key="1">
    <source>
        <dbReference type="SAM" id="MobiDB-lite"/>
    </source>
</evidence>
<dbReference type="RefSeq" id="WP_185372051.1">
    <property type="nucleotide sequence ID" value="NZ_JAARRM010000001.1"/>
</dbReference>
<keyword evidence="2" id="KW-0472">Membrane</keyword>
<accession>A0A841ZLW1</accession>
<dbReference type="SUPFAM" id="SSF54106">
    <property type="entry name" value="LysM domain"/>
    <property type="match status" value="1"/>
</dbReference>
<feature type="transmembrane region" description="Helical" evidence="2">
    <location>
        <begin position="53"/>
        <end position="77"/>
    </location>
</feature>
<keyword evidence="2" id="KW-1133">Transmembrane helix</keyword>
<dbReference type="SMART" id="SM00257">
    <property type="entry name" value="LysM"/>
    <property type="match status" value="1"/>
</dbReference>
<comment type="caution">
    <text evidence="4">The sequence shown here is derived from an EMBL/GenBank/DDBJ whole genome shotgun (WGS) entry which is preliminary data.</text>
</comment>
<evidence type="ECO:0000313" key="5">
    <source>
        <dbReference type="Proteomes" id="UP000559885"/>
    </source>
</evidence>
<name>A0A841ZLW1_9LIST</name>
<feature type="compositionally biased region" description="Basic and acidic residues" evidence="1">
    <location>
        <begin position="164"/>
        <end position="204"/>
    </location>
</feature>
<dbReference type="PROSITE" id="PS51782">
    <property type="entry name" value="LYSM"/>
    <property type="match status" value="1"/>
</dbReference>
<feature type="domain" description="LysM" evidence="3">
    <location>
        <begin position="210"/>
        <end position="259"/>
    </location>
</feature>
<feature type="region of interest" description="Disordered" evidence="1">
    <location>
        <begin position="242"/>
        <end position="261"/>
    </location>
</feature>
<evidence type="ECO:0000259" key="3">
    <source>
        <dbReference type="PROSITE" id="PS51782"/>
    </source>
</evidence>
<evidence type="ECO:0000313" key="4">
    <source>
        <dbReference type="EMBL" id="MBC1520502.1"/>
    </source>
</evidence>
<reference evidence="4 5" key="1">
    <citation type="submission" date="2020-03" db="EMBL/GenBank/DDBJ databases">
        <title>Soil Listeria distribution.</title>
        <authorList>
            <person name="Liao J."/>
            <person name="Wiedmann M."/>
        </authorList>
    </citation>
    <scope>NUCLEOTIDE SEQUENCE [LARGE SCALE GENOMIC DNA]</scope>
    <source>
        <strain evidence="4 5">FSL L7-1507</strain>
    </source>
</reference>
<dbReference type="InterPro" id="IPR036779">
    <property type="entry name" value="LysM_dom_sf"/>
</dbReference>